<evidence type="ECO:0000313" key="1">
    <source>
        <dbReference type="EMBL" id="OPJ58358.1"/>
    </source>
</evidence>
<accession>A0A1V4IEC5</accession>
<name>A0A1V4IEC5_9CLOT</name>
<gene>
    <name evidence="1" type="ORF">CLORY_36520</name>
</gene>
<proteinExistence type="predicted"/>
<dbReference type="AlphaFoldDB" id="A0A1V4IEC5"/>
<sequence>MALSFDTPQTGSVYNIQVTGTVGQYATLGARVTVNVTGTPARSASTFYRVIPFDNSTSSVVNWFHGTYGIAIVPKLEGTQTATSTIQWEY</sequence>
<protein>
    <submittedName>
        <fullName evidence="1">Uncharacterized protein</fullName>
    </submittedName>
</protein>
<keyword evidence="2" id="KW-1185">Reference proteome</keyword>
<dbReference type="Proteomes" id="UP000190080">
    <property type="component" value="Unassembled WGS sequence"/>
</dbReference>
<dbReference type="RefSeq" id="WP_079427148.1">
    <property type="nucleotide sequence ID" value="NZ_MZGV01000058.1"/>
</dbReference>
<reference evidence="1 2" key="1">
    <citation type="submission" date="2017-03" db="EMBL/GenBank/DDBJ databases">
        <title>Genome sequence of Clostridium oryzae DSM 28571.</title>
        <authorList>
            <person name="Poehlein A."/>
            <person name="Daniel R."/>
        </authorList>
    </citation>
    <scope>NUCLEOTIDE SEQUENCE [LARGE SCALE GENOMIC DNA]</scope>
    <source>
        <strain evidence="1 2">DSM 28571</strain>
    </source>
</reference>
<dbReference type="OrthoDB" id="1934845at2"/>
<organism evidence="1 2">
    <name type="scientific">Clostridium oryzae</name>
    <dbReference type="NCBI Taxonomy" id="1450648"/>
    <lineage>
        <taxon>Bacteria</taxon>
        <taxon>Bacillati</taxon>
        <taxon>Bacillota</taxon>
        <taxon>Clostridia</taxon>
        <taxon>Eubacteriales</taxon>
        <taxon>Clostridiaceae</taxon>
        <taxon>Clostridium</taxon>
    </lineage>
</organism>
<dbReference type="EMBL" id="MZGV01000058">
    <property type="protein sequence ID" value="OPJ58358.1"/>
    <property type="molecule type" value="Genomic_DNA"/>
</dbReference>
<comment type="caution">
    <text evidence="1">The sequence shown here is derived from an EMBL/GenBank/DDBJ whole genome shotgun (WGS) entry which is preliminary data.</text>
</comment>
<evidence type="ECO:0000313" key="2">
    <source>
        <dbReference type="Proteomes" id="UP000190080"/>
    </source>
</evidence>